<protein>
    <submittedName>
        <fullName evidence="1">Uncharacterized protein</fullName>
    </submittedName>
</protein>
<dbReference type="Proteomes" id="UP001240984">
    <property type="component" value="Unassembled WGS sequence"/>
</dbReference>
<gene>
    <name evidence="1" type="ORF">J2S43_001429</name>
</gene>
<accession>A0ABT9MND6</accession>
<keyword evidence="2" id="KW-1185">Reference proteome</keyword>
<dbReference type="RefSeq" id="WP_306827803.1">
    <property type="nucleotide sequence ID" value="NZ_JAUSRA010000001.1"/>
</dbReference>
<dbReference type="EMBL" id="JAUSRA010000001">
    <property type="protein sequence ID" value="MDP9792917.1"/>
    <property type="molecule type" value="Genomic_DNA"/>
</dbReference>
<organism evidence="1 2">
    <name type="scientific">Catenuloplanes nepalensis</name>
    <dbReference type="NCBI Taxonomy" id="587533"/>
    <lineage>
        <taxon>Bacteria</taxon>
        <taxon>Bacillati</taxon>
        <taxon>Actinomycetota</taxon>
        <taxon>Actinomycetes</taxon>
        <taxon>Micromonosporales</taxon>
        <taxon>Micromonosporaceae</taxon>
        <taxon>Catenuloplanes</taxon>
    </lineage>
</organism>
<name>A0ABT9MND6_9ACTN</name>
<proteinExistence type="predicted"/>
<comment type="caution">
    <text evidence="1">The sequence shown here is derived from an EMBL/GenBank/DDBJ whole genome shotgun (WGS) entry which is preliminary data.</text>
</comment>
<sequence length="211" mass="23815">MIEDPLLELEDGLRYWKTRPKWPADLHNSFYRRRAEITDGLFTDTWWKQTLRDLHAWIATRNARHSDLTERFCHHRTDLQHAWASVIAPNLAGDITTVTWEQVCDLPALGARIKPTASGSGVFPSKLSHFIAPALFPVLDQTALPGGQGSYAGYFDLVRQTWAGTRAADRAALQERLTAEITNAGHDEPITGYPFVNKIVELRLIGRHHPA</sequence>
<reference evidence="1 2" key="1">
    <citation type="submission" date="2023-07" db="EMBL/GenBank/DDBJ databases">
        <title>Sequencing the genomes of 1000 actinobacteria strains.</title>
        <authorList>
            <person name="Klenk H.-P."/>
        </authorList>
    </citation>
    <scope>NUCLEOTIDE SEQUENCE [LARGE SCALE GENOMIC DNA]</scope>
    <source>
        <strain evidence="1 2">DSM 44710</strain>
    </source>
</reference>
<evidence type="ECO:0000313" key="2">
    <source>
        <dbReference type="Proteomes" id="UP001240984"/>
    </source>
</evidence>
<evidence type="ECO:0000313" key="1">
    <source>
        <dbReference type="EMBL" id="MDP9792917.1"/>
    </source>
</evidence>